<dbReference type="AlphaFoldDB" id="A0A1X7T4A8"/>
<sequence>MEDVSLYEFVANYKFHKIKNGEREYKLRSKPVLPNHRKFNPMQEAERDNFYYSLIFLFVPFRDESTLVMEWETMEEAFRRHREASIRGIENHFNKLQKLLEAERNWKKIVDARNKAGFTEELPDNKEDDEPQLLGEIIEAVADIADMHINVPILTLEQREAMLNVDQKRIFDKIKVIL</sequence>
<dbReference type="InParanoid" id="A0A1X7T4A8"/>
<accession>A0A1X7T4A8</accession>
<name>A0A1X7T4A8_AMPQE</name>
<proteinExistence type="predicted"/>
<dbReference type="EnsemblMetazoa" id="Aqu2.1.09069_001">
    <property type="protein sequence ID" value="Aqu2.1.09069_001"/>
    <property type="gene ID" value="Aqu2.1.09069"/>
</dbReference>
<protein>
    <submittedName>
        <fullName evidence="1">Uncharacterized protein</fullName>
    </submittedName>
</protein>
<reference evidence="1" key="1">
    <citation type="submission" date="2017-05" db="UniProtKB">
        <authorList>
            <consortium name="EnsemblMetazoa"/>
        </authorList>
    </citation>
    <scope>IDENTIFICATION</scope>
</reference>
<evidence type="ECO:0000313" key="1">
    <source>
        <dbReference type="EnsemblMetazoa" id="Aqu2.1.09069_001"/>
    </source>
</evidence>
<organism evidence="1">
    <name type="scientific">Amphimedon queenslandica</name>
    <name type="common">Sponge</name>
    <dbReference type="NCBI Taxonomy" id="400682"/>
    <lineage>
        <taxon>Eukaryota</taxon>
        <taxon>Metazoa</taxon>
        <taxon>Porifera</taxon>
        <taxon>Demospongiae</taxon>
        <taxon>Heteroscleromorpha</taxon>
        <taxon>Haplosclerida</taxon>
        <taxon>Niphatidae</taxon>
        <taxon>Amphimedon</taxon>
    </lineage>
</organism>